<feature type="non-terminal residue" evidence="1">
    <location>
        <position position="1"/>
    </location>
</feature>
<dbReference type="AlphaFoldDB" id="A0A0F8WIM2"/>
<evidence type="ECO:0008006" key="2">
    <source>
        <dbReference type="Google" id="ProtNLM"/>
    </source>
</evidence>
<comment type="caution">
    <text evidence="1">The sequence shown here is derived from an EMBL/GenBank/DDBJ whole genome shotgun (WGS) entry which is preliminary data.</text>
</comment>
<gene>
    <name evidence="1" type="ORF">LCGC14_3063940</name>
</gene>
<accession>A0A0F8WIM2</accession>
<evidence type="ECO:0000313" key="1">
    <source>
        <dbReference type="EMBL" id="KKK56498.1"/>
    </source>
</evidence>
<organism evidence="1">
    <name type="scientific">marine sediment metagenome</name>
    <dbReference type="NCBI Taxonomy" id="412755"/>
    <lineage>
        <taxon>unclassified sequences</taxon>
        <taxon>metagenomes</taxon>
        <taxon>ecological metagenomes</taxon>
    </lineage>
</organism>
<dbReference type="EMBL" id="LAZR01064966">
    <property type="protein sequence ID" value="KKK56498.1"/>
    <property type="molecule type" value="Genomic_DNA"/>
</dbReference>
<name>A0A0F8WIM2_9ZZZZ</name>
<reference evidence="1" key="1">
    <citation type="journal article" date="2015" name="Nature">
        <title>Complex archaea that bridge the gap between prokaryotes and eukaryotes.</title>
        <authorList>
            <person name="Spang A."/>
            <person name="Saw J.H."/>
            <person name="Jorgensen S.L."/>
            <person name="Zaremba-Niedzwiedzka K."/>
            <person name="Martijn J."/>
            <person name="Lind A.E."/>
            <person name="van Eijk R."/>
            <person name="Schleper C."/>
            <person name="Guy L."/>
            <person name="Ettema T.J."/>
        </authorList>
    </citation>
    <scope>NUCLEOTIDE SEQUENCE</scope>
</reference>
<protein>
    <recommendedName>
        <fullName evidence="2">DUF1353 domain-containing protein</fullName>
    </recommendedName>
</protein>
<proteinExistence type="predicted"/>
<sequence>HFIDLKQKGVGGELIIKAGYCWDGPSGPAIDTRNFMRGSLIHDALYQLMRMELLDQSMRDAADRTLWRICREDGMWAIRAWWIYKSVHWFAASAADPSHRRALKKMISLRRSITLTRYLRSWILPES</sequence>